<protein>
    <submittedName>
        <fullName evidence="1">Uncharacterized protein</fullName>
    </submittedName>
</protein>
<name>A0A730HW73_SALET</name>
<feature type="non-terminal residue" evidence="1">
    <location>
        <position position="1"/>
    </location>
</feature>
<reference evidence="1" key="1">
    <citation type="journal article" date="2018" name="Genome Biol.">
        <title>SKESA: strategic k-mer extension for scrupulous assemblies.</title>
        <authorList>
            <person name="Souvorov A."/>
            <person name="Agarwala R."/>
            <person name="Lipman D.J."/>
        </authorList>
    </citation>
    <scope>NUCLEOTIDE SEQUENCE</scope>
    <source>
        <strain evidence="1">11-7712</strain>
    </source>
</reference>
<reference evidence="1" key="2">
    <citation type="submission" date="2018-07" db="EMBL/GenBank/DDBJ databases">
        <authorList>
            <consortium name="NCBI Pathogen Detection Project"/>
        </authorList>
    </citation>
    <scope>NUCLEOTIDE SEQUENCE</scope>
    <source>
        <strain evidence="1">11-7712</strain>
    </source>
</reference>
<organism evidence="1">
    <name type="scientific">Salmonella enterica subsp. enterica serovar Cerro</name>
    <dbReference type="NCBI Taxonomy" id="340188"/>
    <lineage>
        <taxon>Bacteria</taxon>
        <taxon>Pseudomonadati</taxon>
        <taxon>Pseudomonadota</taxon>
        <taxon>Gammaproteobacteria</taxon>
        <taxon>Enterobacterales</taxon>
        <taxon>Enterobacteriaceae</taxon>
        <taxon>Salmonella</taxon>
    </lineage>
</organism>
<dbReference type="EMBL" id="DAARSL010000069">
    <property type="protein sequence ID" value="HAE3754675.1"/>
    <property type="molecule type" value="Genomic_DNA"/>
</dbReference>
<evidence type="ECO:0000313" key="1">
    <source>
        <dbReference type="EMBL" id="HAE3754675.1"/>
    </source>
</evidence>
<gene>
    <name evidence="1" type="ORF">G4A16_004558</name>
</gene>
<sequence>KKIKITQEGCNLLRAKIYQDTIEAQRYQKQMEMAAQQKAIADQQALQSIQNMQNTLPKTTYCNQIGTQTICNSY</sequence>
<accession>A0A730HW73</accession>
<comment type="caution">
    <text evidence="1">The sequence shown here is derived from an EMBL/GenBank/DDBJ whole genome shotgun (WGS) entry which is preliminary data.</text>
</comment>
<dbReference type="AlphaFoldDB" id="A0A730HW73"/>
<proteinExistence type="predicted"/>